<reference evidence="2 3" key="1">
    <citation type="journal article" date="2024" name="Ann. Entomol. Soc. Am.">
        <title>Genomic analyses of the southern and eastern yellowjacket wasps (Hymenoptera: Vespidae) reveal evolutionary signatures of social life.</title>
        <authorList>
            <person name="Catto M.A."/>
            <person name="Caine P.B."/>
            <person name="Orr S.E."/>
            <person name="Hunt B.G."/>
            <person name="Goodisman M.A.D."/>
        </authorList>
    </citation>
    <scope>NUCLEOTIDE SEQUENCE [LARGE SCALE GENOMIC DNA]</scope>
    <source>
        <strain evidence="2">233</strain>
        <tissue evidence="2">Head and thorax</tissue>
    </source>
</reference>
<evidence type="ECO:0000313" key="2">
    <source>
        <dbReference type="EMBL" id="KAL2714074.1"/>
    </source>
</evidence>
<dbReference type="AlphaFoldDB" id="A0ABD2A0B6"/>
<feature type="compositionally biased region" description="Polar residues" evidence="1">
    <location>
        <begin position="95"/>
        <end position="109"/>
    </location>
</feature>
<protein>
    <submittedName>
        <fullName evidence="2">Uncharacterized protein</fullName>
    </submittedName>
</protein>
<dbReference type="EMBL" id="JAUDFV010000157">
    <property type="protein sequence ID" value="KAL2714074.1"/>
    <property type="molecule type" value="Genomic_DNA"/>
</dbReference>
<comment type="caution">
    <text evidence="2">The sequence shown here is derived from an EMBL/GenBank/DDBJ whole genome shotgun (WGS) entry which is preliminary data.</text>
</comment>
<organism evidence="2 3">
    <name type="scientific">Vespula squamosa</name>
    <name type="common">Southern yellow jacket</name>
    <name type="synonym">Wasp</name>
    <dbReference type="NCBI Taxonomy" id="30214"/>
    <lineage>
        <taxon>Eukaryota</taxon>
        <taxon>Metazoa</taxon>
        <taxon>Ecdysozoa</taxon>
        <taxon>Arthropoda</taxon>
        <taxon>Hexapoda</taxon>
        <taxon>Insecta</taxon>
        <taxon>Pterygota</taxon>
        <taxon>Neoptera</taxon>
        <taxon>Endopterygota</taxon>
        <taxon>Hymenoptera</taxon>
        <taxon>Apocrita</taxon>
        <taxon>Aculeata</taxon>
        <taxon>Vespoidea</taxon>
        <taxon>Vespidae</taxon>
        <taxon>Vespinae</taxon>
        <taxon>Vespula</taxon>
    </lineage>
</organism>
<dbReference type="Proteomes" id="UP001607302">
    <property type="component" value="Unassembled WGS sequence"/>
</dbReference>
<proteinExistence type="predicted"/>
<feature type="region of interest" description="Disordered" evidence="1">
    <location>
        <begin position="74"/>
        <end position="109"/>
    </location>
</feature>
<evidence type="ECO:0000256" key="1">
    <source>
        <dbReference type="SAM" id="MobiDB-lite"/>
    </source>
</evidence>
<keyword evidence="3" id="KW-1185">Reference proteome</keyword>
<sequence>ESLVCVKYPFSLGRHFIVSVVRQKFNRVAVSEKVPLKASLDLPKSAIKHKTRVARRRSTGWIIFRGRVIAGGRYERGTAPGTETTGPQCGFPDNQVGNNRSSSKFAADA</sequence>
<evidence type="ECO:0000313" key="3">
    <source>
        <dbReference type="Proteomes" id="UP001607302"/>
    </source>
</evidence>
<accession>A0ABD2A0B6</accession>
<feature type="non-terminal residue" evidence="2">
    <location>
        <position position="1"/>
    </location>
</feature>
<gene>
    <name evidence="2" type="ORF">V1478_016631</name>
</gene>
<name>A0ABD2A0B6_VESSQ</name>